<proteinExistence type="predicted"/>
<accession>A0AA39N893</accession>
<sequence length="155" mass="17094">MPDPSGHNLNARGVIMSMSIPLYVSMFYFDISDLSIGTLSFSPALSALMTPYTGSYYQLGSAKKNDDVSLSPRESLAIAYGASGTIPHMYTLREGQDADIGFLKPFFSTEYIDLSSIVQRSLFLLNPAGVCEPRRRVGTCRTRVLQFFRSLESAL</sequence>
<name>A0AA39N893_9AGAR</name>
<dbReference type="Proteomes" id="UP001175227">
    <property type="component" value="Unassembled WGS sequence"/>
</dbReference>
<evidence type="ECO:0000313" key="2">
    <source>
        <dbReference type="Proteomes" id="UP001175227"/>
    </source>
</evidence>
<comment type="caution">
    <text evidence="1">The sequence shown here is derived from an EMBL/GenBank/DDBJ whole genome shotgun (WGS) entry which is preliminary data.</text>
</comment>
<keyword evidence="2" id="KW-1185">Reference proteome</keyword>
<protein>
    <submittedName>
        <fullName evidence="1">Uncharacterized protein</fullName>
    </submittedName>
</protein>
<dbReference type="AlphaFoldDB" id="A0AA39N893"/>
<organism evidence="1 2">
    <name type="scientific">Armillaria novae-zelandiae</name>
    <dbReference type="NCBI Taxonomy" id="153914"/>
    <lineage>
        <taxon>Eukaryota</taxon>
        <taxon>Fungi</taxon>
        <taxon>Dikarya</taxon>
        <taxon>Basidiomycota</taxon>
        <taxon>Agaricomycotina</taxon>
        <taxon>Agaricomycetes</taxon>
        <taxon>Agaricomycetidae</taxon>
        <taxon>Agaricales</taxon>
        <taxon>Marasmiineae</taxon>
        <taxon>Physalacriaceae</taxon>
        <taxon>Armillaria</taxon>
    </lineage>
</organism>
<gene>
    <name evidence="1" type="ORF">IW261DRAFT_1532382</name>
</gene>
<reference evidence="1" key="1">
    <citation type="submission" date="2023-06" db="EMBL/GenBank/DDBJ databases">
        <authorList>
            <consortium name="Lawrence Berkeley National Laboratory"/>
            <person name="Ahrendt S."/>
            <person name="Sahu N."/>
            <person name="Indic B."/>
            <person name="Wong-Bajracharya J."/>
            <person name="Merenyi Z."/>
            <person name="Ke H.-M."/>
            <person name="Monk M."/>
            <person name="Kocsube S."/>
            <person name="Drula E."/>
            <person name="Lipzen A."/>
            <person name="Balint B."/>
            <person name="Henrissat B."/>
            <person name="Andreopoulos B."/>
            <person name="Martin F.M."/>
            <person name="Harder C.B."/>
            <person name="Rigling D."/>
            <person name="Ford K.L."/>
            <person name="Foster G.D."/>
            <person name="Pangilinan J."/>
            <person name="Papanicolaou A."/>
            <person name="Barry K."/>
            <person name="LaButti K."/>
            <person name="Viragh M."/>
            <person name="Koriabine M."/>
            <person name="Yan M."/>
            <person name="Riley R."/>
            <person name="Champramary S."/>
            <person name="Plett K.L."/>
            <person name="Tsai I.J."/>
            <person name="Slot J."/>
            <person name="Sipos G."/>
            <person name="Plett J."/>
            <person name="Nagy L.G."/>
            <person name="Grigoriev I.V."/>
        </authorList>
    </citation>
    <scope>NUCLEOTIDE SEQUENCE</scope>
    <source>
        <strain evidence="1">ICMP 16352</strain>
    </source>
</reference>
<dbReference type="EMBL" id="JAUEPR010000160">
    <property type="protein sequence ID" value="KAK0460846.1"/>
    <property type="molecule type" value="Genomic_DNA"/>
</dbReference>
<evidence type="ECO:0000313" key="1">
    <source>
        <dbReference type="EMBL" id="KAK0460846.1"/>
    </source>
</evidence>